<feature type="signal peptide" evidence="1">
    <location>
        <begin position="1"/>
        <end position="20"/>
    </location>
</feature>
<evidence type="ECO:0000256" key="1">
    <source>
        <dbReference type="SAM" id="SignalP"/>
    </source>
</evidence>
<dbReference type="AlphaFoldDB" id="A0A8S3X2I0"/>
<dbReference type="Pfam" id="PF01395">
    <property type="entry name" value="PBP_GOBP"/>
    <property type="match status" value="1"/>
</dbReference>
<dbReference type="GO" id="GO:0005549">
    <property type="term" value="F:odorant binding"/>
    <property type="evidence" value="ECO:0007669"/>
    <property type="project" value="InterPro"/>
</dbReference>
<dbReference type="GO" id="GO:0035275">
    <property type="term" value="F:dibutyl phthalate binding"/>
    <property type="evidence" value="ECO:0007669"/>
    <property type="project" value="TreeGrafter"/>
</dbReference>
<dbReference type="Proteomes" id="UP000691718">
    <property type="component" value="Unassembled WGS sequence"/>
</dbReference>
<feature type="chain" id="PRO_5035739395" evidence="1">
    <location>
        <begin position="21"/>
        <end position="141"/>
    </location>
</feature>
<sequence length="141" mass="16034">MVRLLINIFIVSVAIVHVLGMSREQLKKTLSIMKKQCMPKHGVSNEQVDKIDQGVFIAEHNVMCYIACIYKMSQAVKNERLNKELVSKQVDILYPQELKSSVKKNVAVCVEVQSKYDDPCEGIFYATKCLYEADPPSFIFA</sequence>
<organism evidence="2 3">
    <name type="scientific">Parnassius apollo</name>
    <name type="common">Apollo butterfly</name>
    <name type="synonym">Papilio apollo</name>
    <dbReference type="NCBI Taxonomy" id="110799"/>
    <lineage>
        <taxon>Eukaryota</taxon>
        <taxon>Metazoa</taxon>
        <taxon>Ecdysozoa</taxon>
        <taxon>Arthropoda</taxon>
        <taxon>Hexapoda</taxon>
        <taxon>Insecta</taxon>
        <taxon>Pterygota</taxon>
        <taxon>Neoptera</taxon>
        <taxon>Endopterygota</taxon>
        <taxon>Lepidoptera</taxon>
        <taxon>Glossata</taxon>
        <taxon>Ditrysia</taxon>
        <taxon>Papilionoidea</taxon>
        <taxon>Papilionidae</taxon>
        <taxon>Parnassiinae</taxon>
        <taxon>Parnassini</taxon>
        <taxon>Parnassius</taxon>
        <taxon>Parnassius</taxon>
    </lineage>
</organism>
<dbReference type="EMBL" id="CAJQZP010000929">
    <property type="protein sequence ID" value="CAG4996579.1"/>
    <property type="molecule type" value="Genomic_DNA"/>
</dbReference>
<dbReference type="InterPro" id="IPR006170">
    <property type="entry name" value="PBP/GOBP"/>
</dbReference>
<dbReference type="CDD" id="cd23992">
    <property type="entry name" value="PBP_GOBP"/>
    <property type="match status" value="1"/>
</dbReference>
<dbReference type="GO" id="GO:0005576">
    <property type="term" value="C:extracellular region"/>
    <property type="evidence" value="ECO:0007669"/>
    <property type="project" value="TreeGrafter"/>
</dbReference>
<dbReference type="SMART" id="SM00708">
    <property type="entry name" value="PhBP"/>
    <property type="match status" value="1"/>
</dbReference>
<evidence type="ECO:0000313" key="3">
    <source>
        <dbReference type="Proteomes" id="UP000691718"/>
    </source>
</evidence>
<gene>
    <name evidence="2" type="ORF">PAPOLLO_LOCUS13025</name>
</gene>
<accession>A0A8S3X2I0</accession>
<name>A0A8S3X2I0_PARAO</name>
<dbReference type="PANTHER" id="PTHR21364:SF2">
    <property type="entry name" value="GENERAL ODORANT-BINDING PROTEIN 19A"/>
    <property type="match status" value="1"/>
</dbReference>
<proteinExistence type="predicted"/>
<evidence type="ECO:0000313" key="2">
    <source>
        <dbReference type="EMBL" id="CAG4996579.1"/>
    </source>
</evidence>
<protein>
    <submittedName>
        <fullName evidence="2">(apollo) hypothetical protein</fullName>
    </submittedName>
</protein>
<keyword evidence="3" id="KW-1185">Reference proteome</keyword>
<keyword evidence="1" id="KW-0732">Signal</keyword>
<comment type="caution">
    <text evidence="2">The sequence shown here is derived from an EMBL/GenBank/DDBJ whole genome shotgun (WGS) entry which is preliminary data.</text>
</comment>
<dbReference type="GO" id="GO:0042048">
    <property type="term" value="P:olfactory behavior"/>
    <property type="evidence" value="ECO:0007669"/>
    <property type="project" value="TreeGrafter"/>
</dbReference>
<reference evidence="2" key="1">
    <citation type="submission" date="2021-04" db="EMBL/GenBank/DDBJ databases">
        <authorList>
            <person name="Tunstrom K."/>
        </authorList>
    </citation>
    <scope>NUCLEOTIDE SEQUENCE</scope>
</reference>
<dbReference type="GO" id="GO:0007608">
    <property type="term" value="P:sensory perception of smell"/>
    <property type="evidence" value="ECO:0007669"/>
    <property type="project" value="TreeGrafter"/>
</dbReference>
<dbReference type="OrthoDB" id="6610259at2759"/>
<dbReference type="PANTHER" id="PTHR21364">
    <property type="entry name" value="GENERAL ODORANT-BINDING PROTEIN 19A"/>
    <property type="match status" value="1"/>
</dbReference>